<keyword evidence="2" id="KW-0830">Ubiquinone</keyword>
<dbReference type="GO" id="GO:0004497">
    <property type="term" value="F:monooxygenase activity"/>
    <property type="evidence" value="ECO:0007669"/>
    <property type="project" value="UniProtKB-KW"/>
</dbReference>
<evidence type="ECO:0000256" key="1">
    <source>
        <dbReference type="SAM" id="MobiDB-lite"/>
    </source>
</evidence>
<evidence type="ECO:0000313" key="3">
    <source>
        <dbReference type="Proteomes" id="UP000054636"/>
    </source>
</evidence>
<reference evidence="2 3" key="1">
    <citation type="submission" date="2015-11" db="EMBL/GenBank/DDBJ databases">
        <title>Genomes and virulence difference between two physiological races of Phytophthora nicotianae.</title>
        <authorList>
            <person name="Liu H."/>
            <person name="Ma X."/>
            <person name="Yu H."/>
            <person name="Fang D."/>
            <person name="Li Y."/>
            <person name="Wang X."/>
            <person name="Wang W."/>
            <person name="Dong Y."/>
            <person name="Xiao B."/>
        </authorList>
    </citation>
    <scope>NUCLEOTIDE SEQUENCE [LARGE SCALE GENOMIC DNA]</scope>
    <source>
        <strain evidence="3">race 1</strain>
    </source>
</reference>
<keyword evidence="2" id="KW-0560">Oxidoreductase</keyword>
<name>A0A0W8DLU8_PHYNI</name>
<sequence>MSIRASACAYLALSLKALQRRYQLKMKPDPRSARDEDEPDEEQKKRQQRREEQAEQEAIAKRDAFVSDCRLGEKLKALATPAHPSCGSGAKVARNMRAAQDSQAGNKAESTQPALANEDIEVLRHRLDVIVSGTSDDKPLSVDPHTVRMHARAAFLEYTKASTSS</sequence>
<comment type="caution">
    <text evidence="2">The sequence shown here is derived from an EMBL/GenBank/DDBJ whole genome shotgun (WGS) entry which is preliminary data.</text>
</comment>
<dbReference type="Proteomes" id="UP000054636">
    <property type="component" value="Unassembled WGS sequence"/>
</dbReference>
<proteinExistence type="predicted"/>
<feature type="compositionally biased region" description="Basic and acidic residues" evidence="1">
    <location>
        <begin position="42"/>
        <end position="59"/>
    </location>
</feature>
<organism evidence="2 3">
    <name type="scientific">Phytophthora nicotianae</name>
    <name type="common">Potato buckeye rot agent</name>
    <name type="synonym">Phytophthora parasitica</name>
    <dbReference type="NCBI Taxonomy" id="4792"/>
    <lineage>
        <taxon>Eukaryota</taxon>
        <taxon>Sar</taxon>
        <taxon>Stramenopiles</taxon>
        <taxon>Oomycota</taxon>
        <taxon>Peronosporomycetes</taxon>
        <taxon>Peronosporales</taxon>
        <taxon>Peronosporaceae</taxon>
        <taxon>Phytophthora</taxon>
    </lineage>
</organism>
<dbReference type="EMBL" id="LNFP01000126">
    <property type="protein sequence ID" value="KUF97148.1"/>
    <property type="molecule type" value="Genomic_DNA"/>
</dbReference>
<protein>
    <submittedName>
        <fullName evidence="2">Ubiquinone biosynthesis monooxygenase COQ6</fullName>
    </submittedName>
</protein>
<accession>A0A0W8DLU8</accession>
<keyword evidence="2" id="KW-0503">Monooxygenase</keyword>
<feature type="region of interest" description="Disordered" evidence="1">
    <location>
        <begin position="24"/>
        <end position="59"/>
    </location>
</feature>
<dbReference type="AlphaFoldDB" id="A0A0W8DLU8"/>
<evidence type="ECO:0000313" key="2">
    <source>
        <dbReference type="EMBL" id="KUF97148.1"/>
    </source>
</evidence>
<gene>
    <name evidence="2" type="ORF">AM588_10011043</name>
</gene>